<accession>A0A0J5WX10</accession>
<evidence type="ECO:0000313" key="8">
    <source>
        <dbReference type="Proteomes" id="UP000036338"/>
    </source>
</evidence>
<evidence type="ECO:0000256" key="2">
    <source>
        <dbReference type="ARBA" id="ARBA00022723"/>
    </source>
</evidence>
<feature type="binding site" evidence="4">
    <location>
        <position position="123"/>
    </location>
    <ligand>
        <name>substrate</name>
    </ligand>
</feature>
<feature type="binding site" evidence="4">
    <location>
        <position position="67"/>
    </location>
    <ligand>
        <name>substrate</name>
    </ligand>
</feature>
<dbReference type="RefSeq" id="WP_048246493.1">
    <property type="nucleotide sequence ID" value="NZ_LDWR01000025.1"/>
</dbReference>
<dbReference type="EMBL" id="LDWR01000025">
    <property type="protein sequence ID" value="KML56806.1"/>
    <property type="molecule type" value="Genomic_DNA"/>
</dbReference>
<comment type="caution">
    <text evidence="7">The sequence shown here is derived from an EMBL/GenBank/DDBJ whole genome shotgun (WGS) entry which is preliminary data.</text>
</comment>
<comment type="cofactor">
    <cofactor evidence="1">
        <name>Mg(2+)</name>
        <dbReference type="ChEBI" id="CHEBI:18420"/>
    </cofactor>
</comment>
<evidence type="ECO:0000259" key="6">
    <source>
        <dbReference type="Pfam" id="PF03328"/>
    </source>
</evidence>
<dbReference type="Pfam" id="PF03328">
    <property type="entry name" value="HpcH_HpaI"/>
    <property type="match status" value="1"/>
</dbReference>
<dbReference type="PATRIC" id="fig|292.27.peg.3019"/>
<feature type="binding site" evidence="5">
    <location>
        <position position="150"/>
    </location>
    <ligand>
        <name>Mg(2+)</name>
        <dbReference type="ChEBI" id="CHEBI:18420"/>
    </ligand>
</feature>
<dbReference type="PIRSF" id="PIRSF015582">
    <property type="entry name" value="Cit_lyase_B"/>
    <property type="match status" value="1"/>
</dbReference>
<dbReference type="InterPro" id="IPR040442">
    <property type="entry name" value="Pyrv_kinase-like_dom_sf"/>
</dbReference>
<dbReference type="InterPro" id="IPR011206">
    <property type="entry name" value="Citrate_lyase_beta/mcl1/mcl2"/>
</dbReference>
<evidence type="ECO:0000256" key="1">
    <source>
        <dbReference type="ARBA" id="ARBA00001946"/>
    </source>
</evidence>
<keyword evidence="7" id="KW-0456">Lyase</keyword>
<evidence type="ECO:0000256" key="3">
    <source>
        <dbReference type="ARBA" id="ARBA00022842"/>
    </source>
</evidence>
<dbReference type="PANTHER" id="PTHR32308:SF10">
    <property type="entry name" value="CITRATE LYASE SUBUNIT BETA"/>
    <property type="match status" value="1"/>
</dbReference>
<keyword evidence="3 5" id="KW-0460">Magnesium</keyword>
<dbReference type="SUPFAM" id="SSF51621">
    <property type="entry name" value="Phosphoenolpyruvate/pyruvate domain"/>
    <property type="match status" value="1"/>
</dbReference>
<dbReference type="AlphaFoldDB" id="A0A0J5WX10"/>
<reference evidence="7 8" key="1">
    <citation type="submission" date="2015-05" db="EMBL/GenBank/DDBJ databases">
        <title>Draft genome of Burkholderia cepacia LK29.</title>
        <authorList>
            <person name="Chan X.Y."/>
        </authorList>
    </citation>
    <scope>NUCLEOTIDE SEQUENCE [LARGE SCALE GENOMIC DNA]</scope>
    <source>
        <strain evidence="7 8">LK29</strain>
    </source>
</reference>
<evidence type="ECO:0000313" key="7">
    <source>
        <dbReference type="EMBL" id="KML56806.1"/>
    </source>
</evidence>
<keyword evidence="2 5" id="KW-0479">Metal-binding</keyword>
<dbReference type="InterPro" id="IPR015813">
    <property type="entry name" value="Pyrv/PenolPyrv_kinase-like_dom"/>
</dbReference>
<name>A0A0J5WX10_BURCE</name>
<dbReference type="PANTHER" id="PTHR32308">
    <property type="entry name" value="LYASE BETA SUBUNIT, PUTATIVE (AFU_ORTHOLOGUE AFUA_4G13030)-RELATED"/>
    <property type="match status" value="1"/>
</dbReference>
<sequence length="290" mass="30797">MKTSATYRSYLYVPAHKAQVVEKAYASEADAIVLDLEDAVPASHKAEARQAAAAILAEGPPKPTYVRINPIGSPWCRDDVDAIAQPALQALRLPKCDLPQHIQEVAGWLDALGCDAGIQILIESAYGVETAYQLATASPRLERIGLGESDLRADLQIGVDNFTLEVCRARCVVVSRAAGLSGPIQTVYHTLPDLDGLKESTLRAKSMGFLGRFAIHPSQLAVINEVFTPSEDEIRAAERVLEAVDAAAGKASASSVFVLPDGRVVAPPLIANARVTLALANNLRLSGALA</sequence>
<evidence type="ECO:0000256" key="5">
    <source>
        <dbReference type="PIRSR" id="PIRSR015582-2"/>
    </source>
</evidence>
<dbReference type="InterPro" id="IPR005000">
    <property type="entry name" value="Aldolase/citrate-lyase_domain"/>
</dbReference>
<dbReference type="Gene3D" id="3.20.20.60">
    <property type="entry name" value="Phosphoenolpyruvate-binding domains"/>
    <property type="match status" value="1"/>
</dbReference>
<feature type="binding site" evidence="5">
    <location>
        <position position="123"/>
    </location>
    <ligand>
        <name>Mg(2+)</name>
        <dbReference type="ChEBI" id="CHEBI:18420"/>
    </ligand>
</feature>
<dbReference type="GO" id="GO:0000287">
    <property type="term" value="F:magnesium ion binding"/>
    <property type="evidence" value="ECO:0007669"/>
    <property type="project" value="TreeGrafter"/>
</dbReference>
<protein>
    <submittedName>
        <fullName evidence="7">Citrate lyase</fullName>
    </submittedName>
</protein>
<dbReference type="GO" id="GO:0006107">
    <property type="term" value="P:oxaloacetate metabolic process"/>
    <property type="evidence" value="ECO:0007669"/>
    <property type="project" value="TreeGrafter"/>
</dbReference>
<proteinExistence type="predicted"/>
<dbReference type="Proteomes" id="UP000036338">
    <property type="component" value="Unassembled WGS sequence"/>
</dbReference>
<dbReference type="GO" id="GO:0016829">
    <property type="term" value="F:lyase activity"/>
    <property type="evidence" value="ECO:0007669"/>
    <property type="project" value="UniProtKB-KW"/>
</dbReference>
<feature type="domain" description="HpcH/HpaI aldolase/citrate lyase" evidence="6">
    <location>
        <begin position="8"/>
        <end position="217"/>
    </location>
</feature>
<gene>
    <name evidence="7" type="ORF">VL15_15355</name>
</gene>
<organism evidence="7 8">
    <name type="scientific">Burkholderia cepacia</name>
    <name type="common">Pseudomonas cepacia</name>
    <dbReference type="NCBI Taxonomy" id="292"/>
    <lineage>
        <taxon>Bacteria</taxon>
        <taxon>Pseudomonadati</taxon>
        <taxon>Pseudomonadota</taxon>
        <taxon>Betaproteobacteria</taxon>
        <taxon>Burkholderiales</taxon>
        <taxon>Burkholderiaceae</taxon>
        <taxon>Burkholderia</taxon>
        <taxon>Burkholderia cepacia complex</taxon>
    </lineage>
</organism>
<evidence type="ECO:0000256" key="4">
    <source>
        <dbReference type="PIRSR" id="PIRSR015582-1"/>
    </source>
</evidence>